<evidence type="ECO:0000256" key="1">
    <source>
        <dbReference type="SAM" id="MobiDB-lite"/>
    </source>
</evidence>
<evidence type="ECO:0000259" key="2">
    <source>
        <dbReference type="Pfam" id="PF09350"/>
    </source>
</evidence>
<dbReference type="EMBL" id="KV453848">
    <property type="protein sequence ID" value="ODV87360.1"/>
    <property type="molecule type" value="Genomic_DNA"/>
</dbReference>
<gene>
    <name evidence="3" type="ORF">CANARDRAFT_205943</name>
</gene>
<sequence length="437" mass="50443">MCKCMMYVRLPVQTQLGSIRSFHKSSSIAKQASKDSKEQEENTFKQKLAQMAEDATPTIDDPKAGFIADALPYNKEAFHSKLQKIEDDNFEHQYQKEIGISKLPSYTSKHSRELAMAPAWTGKESVYDASVRMLNDKYTPRKSTTYKSRPLITPKPSLKERLNNARESALDYSISKIEEKPAKKKDEFEEEDDFAERYRERLLGPAQLLNDSFAAVDNSIKSLADQRIRDAQKRGEFDGITRGKPLPANFTSTDGYIERTEYHLNNILKRQDAIPPWIEKQGSVSVMISQFRNQLDDEWRQKAVNLINELYSKETLEQKLDILSNFIKAEATNQGHKLRSVEWENHQLPYLKAKINSLNDNIRGYNLQAPLPSQKLYLILEKEREASYKRVAPSLPDALKRHVLKPEEKKVGLGNYINGNLYTKYQLNHWDQCYSIL</sequence>
<dbReference type="PANTHER" id="PTHR39394">
    <property type="entry name" value="YALI0E31793P"/>
    <property type="match status" value="1"/>
</dbReference>
<proteinExistence type="predicted"/>
<evidence type="ECO:0000313" key="3">
    <source>
        <dbReference type="EMBL" id="ODV87360.1"/>
    </source>
</evidence>
<protein>
    <recommendedName>
        <fullName evidence="2">DnaJ homologue subfamily C member 28 conserved domain-containing protein</fullName>
    </recommendedName>
</protein>
<keyword evidence="4" id="KW-1185">Reference proteome</keyword>
<dbReference type="STRING" id="983967.A0A1E4T6H5"/>
<reference evidence="4" key="1">
    <citation type="submission" date="2016-04" db="EMBL/GenBank/DDBJ databases">
        <title>Comparative genomics of biotechnologically important yeasts.</title>
        <authorList>
            <consortium name="DOE Joint Genome Institute"/>
            <person name="Riley R."/>
            <person name="Haridas S."/>
            <person name="Wolfe K.H."/>
            <person name="Lopes M.R."/>
            <person name="Hittinger C.T."/>
            <person name="Goker M."/>
            <person name="Salamov A."/>
            <person name="Wisecaver J."/>
            <person name="Long T.M."/>
            <person name="Aerts A.L."/>
            <person name="Barry K."/>
            <person name="Choi C."/>
            <person name="Clum A."/>
            <person name="Coughlan A.Y."/>
            <person name="Deshpande S."/>
            <person name="Douglass A.P."/>
            <person name="Hanson S.J."/>
            <person name="Klenk H.-P."/>
            <person name="Labutti K."/>
            <person name="Lapidus A."/>
            <person name="Lindquist E."/>
            <person name="Lipzen A."/>
            <person name="Meier-Kolthoff J.P."/>
            <person name="Ohm R.A."/>
            <person name="Otillar R.P."/>
            <person name="Pangilinan J."/>
            <person name="Peng Y."/>
            <person name="Rokas A."/>
            <person name="Rosa C.A."/>
            <person name="Scheuner C."/>
            <person name="Sibirny A.A."/>
            <person name="Slot J.C."/>
            <person name="Stielow J.B."/>
            <person name="Sun H."/>
            <person name="Kurtzman C.P."/>
            <person name="Blackwell M."/>
            <person name="Grigoriev I.V."/>
            <person name="Jeffries T.W."/>
        </authorList>
    </citation>
    <scope>NUCLEOTIDE SEQUENCE [LARGE SCALE GENOMIC DNA]</scope>
    <source>
        <strain evidence="4">NRRL YB-2248</strain>
    </source>
</reference>
<dbReference type="Pfam" id="PF09350">
    <property type="entry name" value="DJC28_CD"/>
    <property type="match status" value="1"/>
</dbReference>
<dbReference type="PANTHER" id="PTHR39394:SF1">
    <property type="entry name" value="DNAJ HOMOLOGUE SUBFAMILY C MEMBER 28 CONSERVED DOMAIN-CONTAINING PROTEIN"/>
    <property type="match status" value="1"/>
</dbReference>
<feature type="domain" description="DnaJ homologue subfamily C member 28 conserved" evidence="2">
    <location>
        <begin position="223"/>
        <end position="292"/>
    </location>
</feature>
<feature type="region of interest" description="Disordered" evidence="1">
    <location>
        <begin position="27"/>
        <end position="47"/>
    </location>
</feature>
<accession>A0A1E4T6H5</accession>
<dbReference type="InterPro" id="IPR018961">
    <property type="entry name" value="DnaJ_homolog_subfam-C_membr-28"/>
</dbReference>
<dbReference type="Proteomes" id="UP000094801">
    <property type="component" value="Unassembled WGS sequence"/>
</dbReference>
<dbReference type="AlphaFoldDB" id="A0A1E4T6H5"/>
<feature type="compositionally biased region" description="Basic and acidic residues" evidence="1">
    <location>
        <begin position="32"/>
        <end position="44"/>
    </location>
</feature>
<name>A0A1E4T6H5_9ASCO</name>
<organism evidence="3 4">
    <name type="scientific">[Candida] arabinofermentans NRRL YB-2248</name>
    <dbReference type="NCBI Taxonomy" id="983967"/>
    <lineage>
        <taxon>Eukaryota</taxon>
        <taxon>Fungi</taxon>
        <taxon>Dikarya</taxon>
        <taxon>Ascomycota</taxon>
        <taxon>Saccharomycotina</taxon>
        <taxon>Pichiomycetes</taxon>
        <taxon>Pichiales</taxon>
        <taxon>Pichiaceae</taxon>
        <taxon>Ogataea</taxon>
        <taxon>Ogataea/Candida clade</taxon>
    </lineage>
</organism>
<evidence type="ECO:0000313" key="4">
    <source>
        <dbReference type="Proteomes" id="UP000094801"/>
    </source>
</evidence>
<dbReference type="OrthoDB" id="1922282at2759"/>